<dbReference type="Proteomes" id="UP000007089">
    <property type="component" value="Chromosome"/>
</dbReference>
<dbReference type="HOGENOM" id="CLU_000604_1_22_7"/>
<dbReference type="PROSITE" id="PS50893">
    <property type="entry name" value="ABC_TRANSPORTER_2"/>
    <property type="match status" value="1"/>
</dbReference>
<dbReference type="PANTHER" id="PTHR24220">
    <property type="entry name" value="IMPORT ATP-BINDING PROTEIN"/>
    <property type="match status" value="1"/>
</dbReference>
<dbReference type="SUPFAM" id="SSF52540">
    <property type="entry name" value="P-loop containing nucleoside triphosphate hydrolases"/>
    <property type="match status" value="1"/>
</dbReference>
<dbReference type="FunFam" id="3.40.50.300:FF:000032">
    <property type="entry name" value="Export ABC transporter ATP-binding protein"/>
    <property type="match status" value="1"/>
</dbReference>
<evidence type="ECO:0000256" key="2">
    <source>
        <dbReference type="ARBA" id="ARBA00022741"/>
    </source>
</evidence>
<name>B8JFW4_ANAD2</name>
<dbReference type="PANTHER" id="PTHR24220:SF689">
    <property type="entry name" value="LIPOPROTEIN-RELEASING SYSTEM ATP-BINDING PROTEIN LOLD"/>
    <property type="match status" value="1"/>
</dbReference>
<dbReference type="GO" id="GO:0005524">
    <property type="term" value="F:ATP binding"/>
    <property type="evidence" value="ECO:0007669"/>
    <property type="project" value="UniProtKB-KW"/>
</dbReference>
<dbReference type="InterPro" id="IPR027417">
    <property type="entry name" value="P-loop_NTPase"/>
</dbReference>
<gene>
    <name evidence="6" type="ordered locus">A2cp1_1208</name>
</gene>
<dbReference type="GO" id="GO:0016887">
    <property type="term" value="F:ATP hydrolysis activity"/>
    <property type="evidence" value="ECO:0007669"/>
    <property type="project" value="InterPro"/>
</dbReference>
<evidence type="ECO:0000256" key="1">
    <source>
        <dbReference type="ARBA" id="ARBA00022448"/>
    </source>
</evidence>
<dbReference type="Pfam" id="PF00005">
    <property type="entry name" value="ABC_tran"/>
    <property type="match status" value="1"/>
</dbReference>
<dbReference type="InterPro" id="IPR003439">
    <property type="entry name" value="ABC_transporter-like_ATP-bd"/>
</dbReference>
<dbReference type="PROSITE" id="PS00211">
    <property type="entry name" value="ABC_TRANSPORTER_1"/>
    <property type="match status" value="1"/>
</dbReference>
<dbReference type="GO" id="GO:0044874">
    <property type="term" value="P:lipoprotein localization to outer membrane"/>
    <property type="evidence" value="ECO:0007669"/>
    <property type="project" value="TreeGrafter"/>
</dbReference>
<dbReference type="KEGG" id="acp:A2cp1_1208"/>
<dbReference type="Gene3D" id="3.40.50.300">
    <property type="entry name" value="P-loop containing nucleotide triphosphate hydrolases"/>
    <property type="match status" value="1"/>
</dbReference>
<dbReference type="RefSeq" id="WP_012525198.1">
    <property type="nucleotide sequence ID" value="NC_011891.1"/>
</dbReference>
<dbReference type="InterPro" id="IPR003593">
    <property type="entry name" value="AAA+_ATPase"/>
</dbReference>
<dbReference type="AlphaFoldDB" id="B8JFW4"/>
<dbReference type="InterPro" id="IPR015854">
    <property type="entry name" value="ABC_transpr_LolD-like"/>
</dbReference>
<dbReference type="GO" id="GO:0005886">
    <property type="term" value="C:plasma membrane"/>
    <property type="evidence" value="ECO:0007669"/>
    <property type="project" value="TreeGrafter"/>
</dbReference>
<sequence length="225" mass="24371">MQPAPLIRIEGLGKTYLMGEKRLEVLRGIDLEIAAGELVALTGPSGAGKSTFLHLLGALDVPTRGRVLFEGEDVFGRGEDGLAAFRNQTIGFVFQSHHLLPEFTALENAMMPALIRRVARGDARRRAAEMLETVGLGERMEHRPGELSGGEQQRVALARALCLQPKLLLADEPTGNLDPQTAEGIHALLADLNVRMGITAVVVTHNERLAAALPRRLRLVQGRLA</sequence>
<proteinExistence type="inferred from homology"/>
<dbReference type="GO" id="GO:0022857">
    <property type="term" value="F:transmembrane transporter activity"/>
    <property type="evidence" value="ECO:0007669"/>
    <property type="project" value="TreeGrafter"/>
</dbReference>
<protein>
    <submittedName>
        <fullName evidence="6">ABC transporter related</fullName>
    </submittedName>
</protein>
<keyword evidence="2" id="KW-0547">Nucleotide-binding</keyword>
<dbReference type="InterPro" id="IPR017871">
    <property type="entry name" value="ABC_transporter-like_CS"/>
</dbReference>
<dbReference type="EMBL" id="CP001359">
    <property type="protein sequence ID" value="ACL64552.1"/>
    <property type="molecule type" value="Genomic_DNA"/>
</dbReference>
<accession>B8JFW4</accession>
<reference evidence="6" key="1">
    <citation type="submission" date="2009-01" db="EMBL/GenBank/DDBJ databases">
        <title>Complete sequence of Anaeromyxobacter dehalogenans 2CP-1.</title>
        <authorList>
            <consortium name="US DOE Joint Genome Institute"/>
            <person name="Lucas S."/>
            <person name="Copeland A."/>
            <person name="Lapidus A."/>
            <person name="Glavina del Rio T."/>
            <person name="Dalin E."/>
            <person name="Tice H."/>
            <person name="Bruce D."/>
            <person name="Goodwin L."/>
            <person name="Pitluck S."/>
            <person name="Saunders E."/>
            <person name="Brettin T."/>
            <person name="Detter J.C."/>
            <person name="Han C."/>
            <person name="Larimer F."/>
            <person name="Land M."/>
            <person name="Hauser L."/>
            <person name="Kyrpides N."/>
            <person name="Ovchinnikova G."/>
            <person name="Beliaev A.S."/>
            <person name="Richardson P."/>
        </authorList>
    </citation>
    <scope>NUCLEOTIDE SEQUENCE</scope>
    <source>
        <strain evidence="6">2CP-1</strain>
    </source>
</reference>
<dbReference type="InterPro" id="IPR017911">
    <property type="entry name" value="MacB-like_ATP-bd"/>
</dbReference>
<keyword evidence="3" id="KW-0067">ATP-binding</keyword>
<dbReference type="CDD" id="cd03255">
    <property type="entry name" value="ABC_MJ0796_LolCDE_FtsE"/>
    <property type="match status" value="1"/>
</dbReference>
<evidence type="ECO:0000256" key="4">
    <source>
        <dbReference type="ARBA" id="ARBA00038388"/>
    </source>
</evidence>
<evidence type="ECO:0000313" key="6">
    <source>
        <dbReference type="EMBL" id="ACL64552.1"/>
    </source>
</evidence>
<dbReference type="SMART" id="SM00382">
    <property type="entry name" value="AAA"/>
    <property type="match status" value="1"/>
</dbReference>
<keyword evidence="1" id="KW-0813">Transport</keyword>
<dbReference type="GO" id="GO:0089705">
    <property type="term" value="P:protein localization to outer membrane"/>
    <property type="evidence" value="ECO:0007669"/>
    <property type="project" value="TreeGrafter"/>
</dbReference>
<dbReference type="GO" id="GO:0098796">
    <property type="term" value="C:membrane protein complex"/>
    <property type="evidence" value="ECO:0007669"/>
    <property type="project" value="UniProtKB-ARBA"/>
</dbReference>
<evidence type="ECO:0000313" key="7">
    <source>
        <dbReference type="Proteomes" id="UP000007089"/>
    </source>
</evidence>
<evidence type="ECO:0000259" key="5">
    <source>
        <dbReference type="PROSITE" id="PS50893"/>
    </source>
</evidence>
<feature type="domain" description="ABC transporter" evidence="5">
    <location>
        <begin position="7"/>
        <end position="225"/>
    </location>
</feature>
<organism evidence="6 7">
    <name type="scientific">Anaeromyxobacter dehalogenans (strain ATCC BAA-258 / DSM 21875 / 2CP-1)</name>
    <dbReference type="NCBI Taxonomy" id="455488"/>
    <lineage>
        <taxon>Bacteria</taxon>
        <taxon>Pseudomonadati</taxon>
        <taxon>Myxococcota</taxon>
        <taxon>Myxococcia</taxon>
        <taxon>Myxococcales</taxon>
        <taxon>Cystobacterineae</taxon>
        <taxon>Anaeromyxobacteraceae</taxon>
        <taxon>Anaeromyxobacter</taxon>
    </lineage>
</organism>
<keyword evidence="7" id="KW-1185">Reference proteome</keyword>
<comment type="similarity">
    <text evidence="4">Belongs to the ABC transporter superfamily. Macrolide exporter (TC 3.A.1.122) family.</text>
</comment>
<evidence type="ECO:0000256" key="3">
    <source>
        <dbReference type="ARBA" id="ARBA00022840"/>
    </source>
</evidence>